<name>A0A9P7ZLF1_9HYPO</name>
<dbReference type="InterPro" id="IPR036291">
    <property type="entry name" value="NAD(P)-bd_dom_sf"/>
</dbReference>
<dbReference type="RefSeq" id="XP_046117684.1">
    <property type="nucleotide sequence ID" value="XM_046266458.1"/>
</dbReference>
<feature type="domain" description="NAD(P)-binding" evidence="2">
    <location>
        <begin position="7"/>
        <end position="214"/>
    </location>
</feature>
<evidence type="ECO:0000259" key="2">
    <source>
        <dbReference type="Pfam" id="PF13460"/>
    </source>
</evidence>
<dbReference type="Proteomes" id="UP000887229">
    <property type="component" value="Unassembled WGS sequence"/>
</dbReference>
<evidence type="ECO:0000256" key="1">
    <source>
        <dbReference type="ARBA" id="ARBA00038376"/>
    </source>
</evidence>
<dbReference type="EMBL" id="MU251256">
    <property type="protein sequence ID" value="KAG9253760.1"/>
    <property type="molecule type" value="Genomic_DNA"/>
</dbReference>
<sequence length="227" mass="24490">MKFLIIGGSGRSGQLVIEEALSKGHQVTALVRNPAPLEEREGLTIVKGSPLNVTDIARALETKTFPFDAVFFTLNARRVSDSPFAAADPVNSPPRLMADSVRNAIAAMRGATPPVPKIVVMSAAGTGSSFKNLNFLIRLVFTHTNMRLSREDHDAVDKELRDAQGIRFVEVRPHMLTDAEAADVKVYPDDGKGAGFMPKVSRASVARFMVQAAESSEYDGKAPIIAN</sequence>
<evidence type="ECO:0000313" key="4">
    <source>
        <dbReference type="Proteomes" id="UP000887229"/>
    </source>
</evidence>
<dbReference type="GO" id="GO:0042602">
    <property type="term" value="F:riboflavin reductase (NADPH) activity"/>
    <property type="evidence" value="ECO:0007669"/>
    <property type="project" value="TreeGrafter"/>
</dbReference>
<dbReference type="InterPro" id="IPR051606">
    <property type="entry name" value="Polyketide_Oxido-like"/>
</dbReference>
<dbReference type="Gene3D" id="3.40.50.720">
    <property type="entry name" value="NAD(P)-binding Rossmann-like Domain"/>
    <property type="match status" value="1"/>
</dbReference>
<dbReference type="PANTHER" id="PTHR43355">
    <property type="entry name" value="FLAVIN REDUCTASE (NADPH)"/>
    <property type="match status" value="1"/>
</dbReference>
<dbReference type="OrthoDB" id="419598at2759"/>
<proteinExistence type="inferred from homology"/>
<accession>A0A9P7ZLF1</accession>
<organism evidence="3 4">
    <name type="scientific">Emericellopsis atlantica</name>
    <dbReference type="NCBI Taxonomy" id="2614577"/>
    <lineage>
        <taxon>Eukaryota</taxon>
        <taxon>Fungi</taxon>
        <taxon>Dikarya</taxon>
        <taxon>Ascomycota</taxon>
        <taxon>Pezizomycotina</taxon>
        <taxon>Sordariomycetes</taxon>
        <taxon>Hypocreomycetidae</taxon>
        <taxon>Hypocreales</taxon>
        <taxon>Bionectriaceae</taxon>
        <taxon>Emericellopsis</taxon>
    </lineage>
</organism>
<protein>
    <submittedName>
        <fullName evidence="3">NAD-dependent epimerase/dehydratase</fullName>
    </submittedName>
</protein>
<comment type="caution">
    <text evidence="3">The sequence shown here is derived from an EMBL/GenBank/DDBJ whole genome shotgun (WGS) entry which is preliminary data.</text>
</comment>
<dbReference type="GeneID" id="70297361"/>
<gene>
    <name evidence="3" type="ORF">F5Z01DRAFT_708025</name>
</gene>
<dbReference type="SUPFAM" id="SSF51735">
    <property type="entry name" value="NAD(P)-binding Rossmann-fold domains"/>
    <property type="match status" value="1"/>
</dbReference>
<comment type="similarity">
    <text evidence="1">Belongs to the avfA family.</text>
</comment>
<dbReference type="AlphaFoldDB" id="A0A9P7ZLF1"/>
<dbReference type="GO" id="GO:0004074">
    <property type="term" value="F:biliverdin reductase [NAD(P)H] activity"/>
    <property type="evidence" value="ECO:0007669"/>
    <property type="project" value="TreeGrafter"/>
</dbReference>
<dbReference type="Pfam" id="PF13460">
    <property type="entry name" value="NAD_binding_10"/>
    <property type="match status" value="1"/>
</dbReference>
<dbReference type="PANTHER" id="PTHR43355:SF2">
    <property type="entry name" value="FLAVIN REDUCTASE (NADPH)"/>
    <property type="match status" value="1"/>
</dbReference>
<keyword evidence="4" id="KW-1185">Reference proteome</keyword>
<evidence type="ECO:0000313" key="3">
    <source>
        <dbReference type="EMBL" id="KAG9253760.1"/>
    </source>
</evidence>
<dbReference type="InterPro" id="IPR016040">
    <property type="entry name" value="NAD(P)-bd_dom"/>
</dbReference>
<reference evidence="3" key="1">
    <citation type="journal article" date="2021" name="IMA Fungus">
        <title>Genomic characterization of three marine fungi, including Emericellopsis atlantica sp. nov. with signatures of a generalist lifestyle and marine biomass degradation.</title>
        <authorList>
            <person name="Hagestad O.C."/>
            <person name="Hou L."/>
            <person name="Andersen J.H."/>
            <person name="Hansen E.H."/>
            <person name="Altermark B."/>
            <person name="Li C."/>
            <person name="Kuhnert E."/>
            <person name="Cox R.J."/>
            <person name="Crous P.W."/>
            <person name="Spatafora J.W."/>
            <person name="Lail K."/>
            <person name="Amirebrahimi M."/>
            <person name="Lipzen A."/>
            <person name="Pangilinan J."/>
            <person name="Andreopoulos W."/>
            <person name="Hayes R.D."/>
            <person name="Ng V."/>
            <person name="Grigoriev I.V."/>
            <person name="Jackson S.A."/>
            <person name="Sutton T.D.S."/>
            <person name="Dobson A.D.W."/>
            <person name="Rama T."/>
        </authorList>
    </citation>
    <scope>NUCLEOTIDE SEQUENCE</scope>
    <source>
        <strain evidence="3">TS7</strain>
    </source>
</reference>